<name>A0A2P2PMX3_RHIMU</name>
<dbReference type="AlphaFoldDB" id="A0A2P2PMX3"/>
<evidence type="ECO:0000313" key="1">
    <source>
        <dbReference type="EMBL" id="MBX56058.1"/>
    </source>
</evidence>
<organism evidence="1">
    <name type="scientific">Rhizophora mucronata</name>
    <name type="common">Asiatic mangrove</name>
    <dbReference type="NCBI Taxonomy" id="61149"/>
    <lineage>
        <taxon>Eukaryota</taxon>
        <taxon>Viridiplantae</taxon>
        <taxon>Streptophyta</taxon>
        <taxon>Embryophyta</taxon>
        <taxon>Tracheophyta</taxon>
        <taxon>Spermatophyta</taxon>
        <taxon>Magnoliopsida</taxon>
        <taxon>eudicotyledons</taxon>
        <taxon>Gunneridae</taxon>
        <taxon>Pentapetalae</taxon>
        <taxon>rosids</taxon>
        <taxon>fabids</taxon>
        <taxon>Malpighiales</taxon>
        <taxon>Rhizophoraceae</taxon>
        <taxon>Rhizophora</taxon>
    </lineage>
</organism>
<sequence>MELVSTIQQRMQCLCGPGAKLDGMYDYLIDTAAINQIAGTCYLMPFSCADYLCVLFHLYYPSIMAPRTH</sequence>
<reference evidence="1" key="1">
    <citation type="submission" date="2018-02" db="EMBL/GenBank/DDBJ databases">
        <title>Rhizophora mucronata_Transcriptome.</title>
        <authorList>
            <person name="Meera S.P."/>
            <person name="Sreeshan A."/>
            <person name="Augustine A."/>
        </authorList>
    </citation>
    <scope>NUCLEOTIDE SEQUENCE</scope>
    <source>
        <tissue evidence="1">Leaf</tissue>
    </source>
</reference>
<protein>
    <submittedName>
        <fullName evidence="1">Uncharacterized protein</fullName>
    </submittedName>
</protein>
<dbReference type="EMBL" id="GGEC01075574">
    <property type="protein sequence ID" value="MBX56058.1"/>
    <property type="molecule type" value="Transcribed_RNA"/>
</dbReference>
<accession>A0A2P2PMX3</accession>
<proteinExistence type="predicted"/>